<feature type="domain" description="Tlde1" evidence="3">
    <location>
        <begin position="243"/>
        <end position="345"/>
    </location>
</feature>
<feature type="chain" id="PRO_5045453857" description="Tlde1 domain-containing protein" evidence="2">
    <location>
        <begin position="21"/>
        <end position="366"/>
    </location>
</feature>
<feature type="region of interest" description="Disordered" evidence="1">
    <location>
        <begin position="117"/>
        <end position="140"/>
    </location>
</feature>
<proteinExistence type="predicted"/>
<dbReference type="EMBL" id="JBEPMB010000001">
    <property type="protein sequence ID" value="MET3613228.1"/>
    <property type="molecule type" value="Genomic_DNA"/>
</dbReference>
<sequence length="366" mass="39407">MSQGAAIAATGATALLIAFATVTSTHNAPAETSKIRLTLTDPLPPTQAQIEARNIRTEKSSRLYPFVADAVVTHAAKSFTVPPREAVASVDVPVLPKKAEVFAQADMQNMLRLASVPTPTAAPQTEAEPAVATASIPQKPQADQQVASLVTPDSAESRFKVVMQEPDFDAPLPMARPEGWPKPPAPPATAKTEAPKQVLAYANTKTDNEDIGLPRKATAPKMQAGVAIYDITAKTVYMPDGTKFEAHSGLGQYRDNPKYKNVKTKGPTPPNTYKLSMRESPFHGVPALRMTPQDRSRMFGRDGILTHTYLRRRPGDSAGCIAFKDYYSFLKYYKRGDVHTIVVVESLGSDAPTGGKKSFLASLFGG</sequence>
<evidence type="ECO:0000313" key="4">
    <source>
        <dbReference type="EMBL" id="MET3613228.1"/>
    </source>
</evidence>
<feature type="signal peptide" evidence="2">
    <location>
        <begin position="1"/>
        <end position="20"/>
    </location>
</feature>
<evidence type="ECO:0000313" key="5">
    <source>
        <dbReference type="Proteomes" id="UP001549047"/>
    </source>
</evidence>
<gene>
    <name evidence="4" type="ORF">ABID16_001533</name>
</gene>
<name>A0ABV2IXK7_9HYPH</name>
<feature type="compositionally biased region" description="Low complexity" evidence="1">
    <location>
        <begin position="117"/>
        <end position="134"/>
    </location>
</feature>
<keyword evidence="2" id="KW-0732">Signal</keyword>
<comment type="caution">
    <text evidence="4">The sequence shown here is derived from an EMBL/GenBank/DDBJ whole genome shotgun (WGS) entry which is preliminary data.</text>
</comment>
<evidence type="ECO:0000259" key="3">
    <source>
        <dbReference type="Pfam" id="PF10908"/>
    </source>
</evidence>
<dbReference type="Proteomes" id="UP001549047">
    <property type="component" value="Unassembled WGS sequence"/>
</dbReference>
<reference evidence="4 5" key="1">
    <citation type="submission" date="2024-06" db="EMBL/GenBank/DDBJ databases">
        <title>Genomic Encyclopedia of Type Strains, Phase IV (KMG-IV): sequencing the most valuable type-strain genomes for metagenomic binning, comparative biology and taxonomic classification.</title>
        <authorList>
            <person name="Goeker M."/>
        </authorList>
    </citation>
    <scope>NUCLEOTIDE SEQUENCE [LARGE SCALE GENOMIC DNA]</scope>
    <source>
        <strain evidence="4 5">DSM 29780</strain>
    </source>
</reference>
<evidence type="ECO:0000256" key="2">
    <source>
        <dbReference type="SAM" id="SignalP"/>
    </source>
</evidence>
<evidence type="ECO:0000256" key="1">
    <source>
        <dbReference type="SAM" id="MobiDB-lite"/>
    </source>
</evidence>
<protein>
    <recommendedName>
        <fullName evidence="3">Tlde1 domain-containing protein</fullName>
    </recommendedName>
</protein>
<accession>A0ABV2IXK7</accession>
<dbReference type="Pfam" id="PF10908">
    <property type="entry name" value="Tlde1_dom"/>
    <property type="match status" value="1"/>
</dbReference>
<dbReference type="InterPro" id="IPR021225">
    <property type="entry name" value="Tlde1_dom"/>
</dbReference>
<dbReference type="RefSeq" id="WP_354555711.1">
    <property type="nucleotide sequence ID" value="NZ_JBEPMB010000001.1"/>
</dbReference>
<organism evidence="4 5">
    <name type="scientific">Rhizobium aquaticum</name>
    <dbReference type="NCBI Taxonomy" id="1549636"/>
    <lineage>
        <taxon>Bacteria</taxon>
        <taxon>Pseudomonadati</taxon>
        <taxon>Pseudomonadota</taxon>
        <taxon>Alphaproteobacteria</taxon>
        <taxon>Hyphomicrobiales</taxon>
        <taxon>Rhizobiaceae</taxon>
        <taxon>Rhizobium/Agrobacterium group</taxon>
        <taxon>Rhizobium</taxon>
    </lineage>
</organism>
<keyword evidence="5" id="KW-1185">Reference proteome</keyword>